<dbReference type="AlphaFoldDB" id="A0A292Q0L3"/>
<gene>
    <name evidence="4" type="ORF">GSTUAT00002596001</name>
</gene>
<dbReference type="GO" id="GO:0031201">
    <property type="term" value="C:SNARE complex"/>
    <property type="evidence" value="ECO:0007669"/>
    <property type="project" value="TreeGrafter"/>
</dbReference>
<feature type="compositionally biased region" description="Basic and acidic residues" evidence="2">
    <location>
        <begin position="92"/>
        <end position="103"/>
    </location>
</feature>
<dbReference type="GO" id="GO:0006906">
    <property type="term" value="P:vesicle fusion"/>
    <property type="evidence" value="ECO:0007669"/>
    <property type="project" value="TreeGrafter"/>
</dbReference>
<dbReference type="PANTHER" id="PTHR19305">
    <property type="entry name" value="SYNAPTOSOMAL ASSOCIATED PROTEIN"/>
    <property type="match status" value="1"/>
</dbReference>
<feature type="compositionally biased region" description="Polar residues" evidence="2">
    <location>
        <begin position="66"/>
        <end position="85"/>
    </location>
</feature>
<feature type="region of interest" description="Disordered" evidence="2">
    <location>
        <begin position="212"/>
        <end position="254"/>
    </location>
</feature>
<dbReference type="GO" id="GO:0005484">
    <property type="term" value="F:SNAP receptor activity"/>
    <property type="evidence" value="ECO:0007669"/>
    <property type="project" value="TreeGrafter"/>
</dbReference>
<proteinExistence type="inferred from homology"/>
<feature type="compositionally biased region" description="Acidic residues" evidence="2">
    <location>
        <begin position="244"/>
        <end position="254"/>
    </location>
</feature>
<comment type="similarity">
    <text evidence="1">Belongs to the SNAP-25 family.</text>
</comment>
<dbReference type="InterPro" id="IPR000727">
    <property type="entry name" value="T_SNARE_dom"/>
</dbReference>
<feature type="compositionally biased region" description="Basic and acidic residues" evidence="2">
    <location>
        <begin position="224"/>
        <end position="243"/>
    </location>
</feature>
<evidence type="ECO:0000259" key="3">
    <source>
        <dbReference type="PROSITE" id="PS50192"/>
    </source>
</evidence>
<evidence type="ECO:0000256" key="2">
    <source>
        <dbReference type="SAM" id="MobiDB-lite"/>
    </source>
</evidence>
<dbReference type="SMART" id="SM00397">
    <property type="entry name" value="t_SNARE"/>
    <property type="match status" value="2"/>
</dbReference>
<dbReference type="GO" id="GO:0019905">
    <property type="term" value="F:syntaxin binding"/>
    <property type="evidence" value="ECO:0007669"/>
    <property type="project" value="TreeGrafter"/>
</dbReference>
<dbReference type="PROSITE" id="PS50192">
    <property type="entry name" value="T_SNARE"/>
    <property type="match status" value="1"/>
</dbReference>
<dbReference type="EMBL" id="LN890974">
    <property type="protein sequence ID" value="CUS13356.1"/>
    <property type="molecule type" value="Genomic_DNA"/>
</dbReference>
<accession>A0A292Q0L3</accession>
<dbReference type="CDD" id="cd15886">
    <property type="entry name" value="SNARE_SEC9N"/>
    <property type="match status" value="1"/>
</dbReference>
<dbReference type="Proteomes" id="UP001412239">
    <property type="component" value="Unassembled WGS sequence"/>
</dbReference>
<evidence type="ECO:0000256" key="1">
    <source>
        <dbReference type="ARBA" id="ARBA00009480"/>
    </source>
</evidence>
<dbReference type="PANTHER" id="PTHR19305:SF9">
    <property type="entry name" value="SYNAPTOSOMAL-ASSOCIATED PROTEIN 29"/>
    <property type="match status" value="1"/>
</dbReference>
<dbReference type="GO" id="GO:0005886">
    <property type="term" value="C:plasma membrane"/>
    <property type="evidence" value="ECO:0007669"/>
    <property type="project" value="TreeGrafter"/>
</dbReference>
<feature type="region of interest" description="Disordered" evidence="2">
    <location>
        <begin position="1"/>
        <end position="108"/>
    </location>
</feature>
<dbReference type="Gene3D" id="1.20.5.110">
    <property type="match status" value="2"/>
</dbReference>
<dbReference type="GO" id="GO:0006887">
    <property type="term" value="P:exocytosis"/>
    <property type="evidence" value="ECO:0007669"/>
    <property type="project" value="TreeGrafter"/>
</dbReference>
<dbReference type="SUPFAM" id="SSF58038">
    <property type="entry name" value="SNARE fusion complex"/>
    <property type="match status" value="2"/>
</dbReference>
<dbReference type="CDD" id="cd15857">
    <property type="entry name" value="SNARE_SEC9C"/>
    <property type="match status" value="1"/>
</dbReference>
<name>A0A292Q0L3_9PEZI</name>
<evidence type="ECO:0000313" key="5">
    <source>
        <dbReference type="Proteomes" id="UP001412239"/>
    </source>
</evidence>
<sequence>MPRYGNGAPEGDDANRSRLFGNRNGNPYSPQGGGHAAASSGSSRSGGYGGAPSSYGSGTGYGSSYQHPQRSQYQDDGQPGASRSQVSDDETENIKGEIREVKYKTKKSTANALKIAAQTEETGSAILDSLRGQGDRLTNTEQNLGTAEIQNHIAEEKTRELQHANRGLFSPNLKGLFHSKGRARDEEARIIARNRHEREERDRTRAFGYDSKNVIGRGINTTAERAESEREPSDPERSRHQFEPDSDDDRAEDEINSDLNQLVAVTARLKGIAIASGKVVDRQNEQINRITEKSDHVDDQISLNQRRLRKF</sequence>
<evidence type="ECO:0000313" key="4">
    <source>
        <dbReference type="EMBL" id="CUS13356.1"/>
    </source>
</evidence>
<protein>
    <recommendedName>
        <fullName evidence="3">t-SNARE coiled-coil homology domain-containing protein</fullName>
    </recommendedName>
</protein>
<organism evidence="4 5">
    <name type="scientific">Tuber aestivum</name>
    <name type="common">summer truffle</name>
    <dbReference type="NCBI Taxonomy" id="59557"/>
    <lineage>
        <taxon>Eukaryota</taxon>
        <taxon>Fungi</taxon>
        <taxon>Dikarya</taxon>
        <taxon>Ascomycota</taxon>
        <taxon>Pezizomycotina</taxon>
        <taxon>Pezizomycetes</taxon>
        <taxon>Pezizales</taxon>
        <taxon>Tuberaceae</taxon>
        <taxon>Tuber</taxon>
    </lineage>
</organism>
<reference evidence="4" key="1">
    <citation type="submission" date="2015-10" db="EMBL/GenBank/DDBJ databases">
        <authorList>
            <person name="Regsiter A."/>
            <person name="william w."/>
        </authorList>
    </citation>
    <scope>NUCLEOTIDE SEQUENCE</scope>
    <source>
        <strain evidence="4">Montdore</strain>
    </source>
</reference>
<feature type="domain" description="T-SNARE coiled-coil homology" evidence="3">
    <location>
        <begin position="249"/>
        <end position="311"/>
    </location>
</feature>
<keyword evidence="5" id="KW-1185">Reference proteome</keyword>